<dbReference type="Gene3D" id="3.40.5.90">
    <property type="entry name" value="CDGSH iron-sulfur domain, mitoNEET-type"/>
    <property type="match status" value="1"/>
</dbReference>
<evidence type="ECO:0000313" key="2">
    <source>
        <dbReference type="Proteomes" id="UP001612741"/>
    </source>
</evidence>
<dbReference type="RefSeq" id="WP_397082520.1">
    <property type="nucleotide sequence ID" value="NZ_JBITGY010000004.1"/>
</dbReference>
<sequence>MSICRGRSGWNTRRRTHALCRCSHCGSKPRCDGAHREIGLSEERG</sequence>
<proteinExistence type="predicted"/>
<reference evidence="1 2" key="1">
    <citation type="submission" date="2024-10" db="EMBL/GenBank/DDBJ databases">
        <title>The Natural Products Discovery Center: Release of the First 8490 Sequenced Strains for Exploring Actinobacteria Biosynthetic Diversity.</title>
        <authorList>
            <person name="Kalkreuter E."/>
            <person name="Kautsar S.A."/>
            <person name="Yang D."/>
            <person name="Bader C.D."/>
            <person name="Teijaro C.N."/>
            <person name="Fluegel L."/>
            <person name="Davis C.M."/>
            <person name="Simpson J.R."/>
            <person name="Lauterbach L."/>
            <person name="Steele A.D."/>
            <person name="Gui C."/>
            <person name="Meng S."/>
            <person name="Li G."/>
            <person name="Viehrig K."/>
            <person name="Ye F."/>
            <person name="Su P."/>
            <person name="Kiefer A.F."/>
            <person name="Nichols A."/>
            <person name="Cepeda A.J."/>
            <person name="Yan W."/>
            <person name="Fan B."/>
            <person name="Jiang Y."/>
            <person name="Adhikari A."/>
            <person name="Zheng C.-J."/>
            <person name="Schuster L."/>
            <person name="Cowan T.M."/>
            <person name="Smanski M.J."/>
            <person name="Chevrette M.G."/>
            <person name="De Carvalho L.P.S."/>
            <person name="Shen B."/>
        </authorList>
    </citation>
    <scope>NUCLEOTIDE SEQUENCE [LARGE SCALE GENOMIC DNA]</scope>
    <source>
        <strain evidence="1 2">NPDC050545</strain>
    </source>
</reference>
<protein>
    <recommendedName>
        <fullName evidence="3">Iron-binding zinc finger CDGSH type domain-containing protein</fullName>
    </recommendedName>
</protein>
<keyword evidence="2" id="KW-1185">Reference proteome</keyword>
<evidence type="ECO:0000313" key="1">
    <source>
        <dbReference type="EMBL" id="MFI6499313.1"/>
    </source>
</evidence>
<dbReference type="InterPro" id="IPR042216">
    <property type="entry name" value="MitoNEET_CISD"/>
</dbReference>
<gene>
    <name evidence="1" type="ORF">ACIBG2_18140</name>
</gene>
<dbReference type="EMBL" id="JBITGY010000004">
    <property type="protein sequence ID" value="MFI6499313.1"/>
    <property type="molecule type" value="Genomic_DNA"/>
</dbReference>
<organism evidence="1 2">
    <name type="scientific">Nonomuraea typhae</name>
    <dbReference type="NCBI Taxonomy" id="2603600"/>
    <lineage>
        <taxon>Bacteria</taxon>
        <taxon>Bacillati</taxon>
        <taxon>Actinomycetota</taxon>
        <taxon>Actinomycetes</taxon>
        <taxon>Streptosporangiales</taxon>
        <taxon>Streptosporangiaceae</taxon>
        <taxon>Nonomuraea</taxon>
    </lineage>
</organism>
<name>A0ABW7YTR9_9ACTN</name>
<comment type="caution">
    <text evidence="1">The sequence shown here is derived from an EMBL/GenBank/DDBJ whole genome shotgun (WGS) entry which is preliminary data.</text>
</comment>
<evidence type="ECO:0008006" key="3">
    <source>
        <dbReference type="Google" id="ProtNLM"/>
    </source>
</evidence>
<accession>A0ABW7YTR9</accession>
<dbReference type="Proteomes" id="UP001612741">
    <property type="component" value="Unassembled WGS sequence"/>
</dbReference>